<evidence type="ECO:0000313" key="1">
    <source>
        <dbReference type="EMBL" id="KKQ97482.1"/>
    </source>
</evidence>
<comment type="caution">
    <text evidence="1">The sequence shown here is derived from an EMBL/GenBank/DDBJ whole genome shotgun (WGS) entry which is preliminary data.</text>
</comment>
<dbReference type="InterPro" id="IPR036874">
    <property type="entry name" value="Carbonic_anhydrase_sf"/>
</dbReference>
<proteinExistence type="predicted"/>
<evidence type="ECO:0000313" key="2">
    <source>
        <dbReference type="Proteomes" id="UP000034325"/>
    </source>
</evidence>
<dbReference type="AlphaFoldDB" id="A0A0G0M2G2"/>
<dbReference type="InterPro" id="IPR046871">
    <property type="entry name" value="Pro_CA_2"/>
</dbReference>
<protein>
    <recommendedName>
        <fullName evidence="3">Carbonic anhydrase</fullName>
    </recommendedName>
</protein>
<reference evidence="1 2" key="1">
    <citation type="journal article" date="2015" name="Nature">
        <title>rRNA introns, odd ribosomes, and small enigmatic genomes across a large radiation of phyla.</title>
        <authorList>
            <person name="Brown C.T."/>
            <person name="Hug L.A."/>
            <person name="Thomas B.C."/>
            <person name="Sharon I."/>
            <person name="Castelle C.J."/>
            <person name="Singh A."/>
            <person name="Wilkins M.J."/>
            <person name="Williams K.H."/>
            <person name="Banfield J.F."/>
        </authorList>
    </citation>
    <scope>NUCLEOTIDE SEQUENCE [LARGE SCALE GENOMIC DNA]</scope>
</reference>
<sequence length="120" mass="13949">MPHFCDAIIVCCIDFRFQNYIRNWTDENLKNKTFDSVGLAGSTKDLETVMKQVDVSVKLHHIKEVYLIHHEECGAYGKESTPIKHSKDLKRAKETINSKYPDLSVYLFYLYLDGKFEKVG</sequence>
<evidence type="ECO:0008006" key="3">
    <source>
        <dbReference type="Google" id="ProtNLM"/>
    </source>
</evidence>
<dbReference type="Pfam" id="PF20393">
    <property type="entry name" value="Pro_CA_2"/>
    <property type="match status" value="1"/>
</dbReference>
<dbReference type="GO" id="GO:0004089">
    <property type="term" value="F:carbonate dehydratase activity"/>
    <property type="evidence" value="ECO:0007669"/>
    <property type="project" value="InterPro"/>
</dbReference>
<dbReference type="SUPFAM" id="SSF53056">
    <property type="entry name" value="beta-carbonic anhydrase, cab"/>
    <property type="match status" value="1"/>
</dbReference>
<accession>A0A0G0M2G2</accession>
<dbReference type="Gene3D" id="3.40.1050.10">
    <property type="entry name" value="Carbonic anhydrase"/>
    <property type="match status" value="1"/>
</dbReference>
<dbReference type="Proteomes" id="UP000034325">
    <property type="component" value="Unassembled WGS sequence"/>
</dbReference>
<dbReference type="EMBL" id="LBWA01000012">
    <property type="protein sequence ID" value="KKQ97482.1"/>
    <property type="molecule type" value="Genomic_DNA"/>
</dbReference>
<name>A0A0G0M2G2_9BACT</name>
<dbReference type="GO" id="GO:0008270">
    <property type="term" value="F:zinc ion binding"/>
    <property type="evidence" value="ECO:0007669"/>
    <property type="project" value="InterPro"/>
</dbReference>
<organism evidence="1 2">
    <name type="scientific">Candidatus Woesebacteria bacterium GW2011_GWA1_39_12</name>
    <dbReference type="NCBI Taxonomy" id="1618549"/>
    <lineage>
        <taxon>Bacteria</taxon>
        <taxon>Candidatus Woeseibacteriota</taxon>
    </lineage>
</organism>
<gene>
    <name evidence="1" type="ORF">UT23_C0012G0092</name>
</gene>